<comment type="caution">
    <text evidence="2">The sequence shown here is derived from an EMBL/GenBank/DDBJ whole genome shotgun (WGS) entry which is preliminary data.</text>
</comment>
<evidence type="ECO:0000313" key="3">
    <source>
        <dbReference type="Proteomes" id="UP000306740"/>
    </source>
</evidence>
<dbReference type="EMBL" id="VDFR01000034">
    <property type="protein sequence ID" value="TNC48655.1"/>
    <property type="molecule type" value="Genomic_DNA"/>
</dbReference>
<reference evidence="2 3" key="1">
    <citation type="submission" date="2019-05" db="EMBL/GenBank/DDBJ databases">
        <title>Mumia sp. nov., isolated from the intestinal contents of plateau pika (Ochotona curzoniae) in the Qinghai-Tibet plateau of China.</title>
        <authorList>
            <person name="Tian Z."/>
        </authorList>
    </citation>
    <scope>NUCLEOTIDE SEQUENCE [LARGE SCALE GENOMIC DNA]</scope>
    <source>
        <strain evidence="3">527</strain>
        <strain evidence="2">Z527</strain>
    </source>
</reference>
<gene>
    <name evidence="2" type="ORF">FHE65_07065</name>
    <name evidence="1" type="ORF">FHE65_18030</name>
</gene>
<dbReference type="EMBL" id="VDFR01000080">
    <property type="protein sequence ID" value="TNC43564.1"/>
    <property type="molecule type" value="Genomic_DNA"/>
</dbReference>
<accession>A0A5C4MTI7</accession>
<organism evidence="2 3">
    <name type="scientific">Mumia zhuanghuii</name>
    <dbReference type="NCBI Taxonomy" id="2585211"/>
    <lineage>
        <taxon>Bacteria</taxon>
        <taxon>Bacillati</taxon>
        <taxon>Actinomycetota</taxon>
        <taxon>Actinomycetes</taxon>
        <taxon>Propionibacteriales</taxon>
        <taxon>Nocardioidaceae</taxon>
        <taxon>Mumia</taxon>
    </lineage>
</organism>
<protein>
    <submittedName>
        <fullName evidence="2">Uncharacterized protein</fullName>
    </submittedName>
</protein>
<name>A0A5C4MTI7_9ACTN</name>
<sequence length="86" mass="9361">MTDIGQVRSGVTCGEGTQTYQVLVDRPDLTADGVVRVRFQDTGADYDPSIADVWTLATLCAPASHPLRTREIRGCGGRMRTDLFTT</sequence>
<dbReference type="AlphaFoldDB" id="A0A5C4MTI7"/>
<evidence type="ECO:0000313" key="2">
    <source>
        <dbReference type="EMBL" id="TNC48655.1"/>
    </source>
</evidence>
<proteinExistence type="predicted"/>
<dbReference type="RefSeq" id="WP_139086838.1">
    <property type="nucleotide sequence ID" value="NZ_VDFR01000034.1"/>
</dbReference>
<evidence type="ECO:0000313" key="1">
    <source>
        <dbReference type="EMBL" id="TNC43564.1"/>
    </source>
</evidence>
<dbReference type="Proteomes" id="UP000306740">
    <property type="component" value="Unassembled WGS sequence"/>
</dbReference>